<feature type="chain" id="PRO_5046820509" evidence="1">
    <location>
        <begin position="30"/>
        <end position="236"/>
    </location>
</feature>
<evidence type="ECO:0000313" key="2">
    <source>
        <dbReference type="EMBL" id="MCO5978617.1"/>
    </source>
</evidence>
<keyword evidence="1" id="KW-0732">Signal</keyword>
<proteinExistence type="predicted"/>
<sequence>MSPSPRPSSHLLRGALLAALAGTALQAGAAGIQVGLSGKTYADSALSCALHPTAGLSPRVTAGLYQPAKRARATVSLNGAQVAQVTATQPDATVWLAAKPNTVQVTLSARVADRYAFDGTPTFPGQPNVCIPDTRGNSVSGDLETAASGTSYATVTPGCALNPQTGLTQPYVTLFDNGGYLLNVSLNTVPLTQLSSSRPKATLFLAPGLNVVTVAAGSLSTDAYVRDGGSGTCTLP</sequence>
<evidence type="ECO:0000256" key="1">
    <source>
        <dbReference type="SAM" id="SignalP"/>
    </source>
</evidence>
<gene>
    <name evidence="2" type="ORF">M0L44_18125</name>
</gene>
<name>A0ABT1BQV6_9BURK</name>
<organism evidence="2 3">
    <name type="scientific">Ideonella oryzae</name>
    <dbReference type="NCBI Taxonomy" id="2937441"/>
    <lineage>
        <taxon>Bacteria</taxon>
        <taxon>Pseudomonadati</taxon>
        <taxon>Pseudomonadota</taxon>
        <taxon>Betaproteobacteria</taxon>
        <taxon>Burkholderiales</taxon>
        <taxon>Sphaerotilaceae</taxon>
        <taxon>Ideonella</taxon>
    </lineage>
</organism>
<protein>
    <submittedName>
        <fullName evidence="2">Uncharacterized protein</fullName>
    </submittedName>
</protein>
<comment type="caution">
    <text evidence="2">The sequence shown here is derived from an EMBL/GenBank/DDBJ whole genome shotgun (WGS) entry which is preliminary data.</text>
</comment>
<dbReference type="RefSeq" id="WP_252771315.1">
    <property type="nucleotide sequence ID" value="NZ_JAMXMC010000011.1"/>
</dbReference>
<reference evidence="2 3" key="1">
    <citation type="submission" date="2022-06" db="EMBL/GenBank/DDBJ databases">
        <title>Ideonella sp. NS12-5 Genome sequencing and assembly.</title>
        <authorList>
            <person name="Jung Y."/>
        </authorList>
    </citation>
    <scope>NUCLEOTIDE SEQUENCE [LARGE SCALE GENOMIC DNA]</scope>
    <source>
        <strain evidence="2 3">NS12-5</strain>
    </source>
</reference>
<feature type="signal peptide" evidence="1">
    <location>
        <begin position="1"/>
        <end position="29"/>
    </location>
</feature>
<keyword evidence="3" id="KW-1185">Reference proteome</keyword>
<evidence type="ECO:0000313" key="3">
    <source>
        <dbReference type="Proteomes" id="UP001204851"/>
    </source>
</evidence>
<accession>A0ABT1BQV6</accession>
<dbReference type="Proteomes" id="UP001204851">
    <property type="component" value="Unassembled WGS sequence"/>
</dbReference>
<dbReference type="EMBL" id="JAMXMC010000011">
    <property type="protein sequence ID" value="MCO5978617.1"/>
    <property type="molecule type" value="Genomic_DNA"/>
</dbReference>